<evidence type="ECO:0000256" key="4">
    <source>
        <dbReference type="ARBA" id="ARBA00023315"/>
    </source>
</evidence>
<dbReference type="InterPro" id="IPR000542">
    <property type="entry name" value="Carn_acyl_trans"/>
</dbReference>
<dbReference type="GO" id="GO:0045202">
    <property type="term" value="C:synapse"/>
    <property type="evidence" value="ECO:0007669"/>
    <property type="project" value="GOC"/>
</dbReference>
<reference evidence="10" key="1">
    <citation type="submission" date="2021-04" db="EMBL/GenBank/DDBJ databases">
        <authorList>
            <consortium name="Molecular Ecology Group"/>
        </authorList>
    </citation>
    <scope>NUCLEOTIDE SEQUENCE</scope>
</reference>
<dbReference type="GO" id="GO:0007274">
    <property type="term" value="P:neuromuscular synaptic transmission"/>
    <property type="evidence" value="ECO:0007669"/>
    <property type="project" value="TreeGrafter"/>
</dbReference>
<feature type="active site" description="Proton acceptor" evidence="7">
    <location>
        <position position="335"/>
    </location>
</feature>
<dbReference type="PANTHER" id="PTHR22589">
    <property type="entry name" value="CARNITINE O-ACYLTRANSFERASE"/>
    <property type="match status" value="1"/>
</dbReference>
<dbReference type="EMBL" id="CAJHNH020001347">
    <property type="protein sequence ID" value="CAG5122725.1"/>
    <property type="molecule type" value="Genomic_DNA"/>
</dbReference>
<evidence type="ECO:0000256" key="3">
    <source>
        <dbReference type="ARBA" id="ARBA00022979"/>
    </source>
</evidence>
<evidence type="ECO:0000256" key="1">
    <source>
        <dbReference type="ARBA" id="ARBA00005232"/>
    </source>
</evidence>
<feature type="non-terminal residue" evidence="10">
    <location>
        <position position="550"/>
    </location>
</feature>
<feature type="domain" description="Choline/carnitine acyltransferase" evidence="9">
    <location>
        <begin position="26"/>
        <end position="550"/>
    </location>
</feature>
<dbReference type="PROSITE" id="PS00440">
    <property type="entry name" value="ACYLTRANSF_C_2"/>
    <property type="match status" value="1"/>
</dbReference>
<name>A0A8S3Z3Z7_9EUPU</name>
<dbReference type="Pfam" id="PF00755">
    <property type="entry name" value="Carn_acyltransf"/>
    <property type="match status" value="1"/>
</dbReference>
<dbReference type="Proteomes" id="UP000678393">
    <property type="component" value="Unassembled WGS sequence"/>
</dbReference>
<dbReference type="PANTHER" id="PTHR22589:SF14">
    <property type="entry name" value="CHOLINE O-ACETYLTRANSFERASE"/>
    <property type="match status" value="1"/>
</dbReference>
<sequence length="550" mass="62897">IYFLLHIWKMPHKLHVFAPQLSLPKLPVPELQETMDKYLTLIKTVVSPQEYARTKSLVAEQQSMDNWANDWWLHDMYLNVRLPLVINSNPAAVFPCQNFPSRRHQIRFAAKFLCGMLDFKFLLDSRTLPVERCKHKEKGQPLCMEQHYRLFSSYREPARGSDIQRTDLGTLGTDYIVVACNNQFYKVDVQKAGEYISEADLSVQISRVLVMAEEREKAPEVGILTSQSRDVWADTRERLMQGHALISVQADIHRNRHVNTNLHILENCLFLLCLDKPTVPSRQGFHGGLTNDMTARTHHLIHGQGAMNNSCNRWMDKTIQVIISEDGTFGLNMEHSVAEGIALGHMIEYALGNMGKDKDTGMTHEPGSLPYPAYLRWNLSSQSLADIRTAKDDVDRMVEDFDLTVFRFAIYGRDFIKQLGMSPDAYIQLALQLTYYKIHGTLTSTYESASVRRFRQGRVDVIRANSPAALTWVRAMLGQTESTEDDKYRLLMEAVQWQQDYTLDTVLGHGIDLHLLGLREAATELGIPTPELFTDPSYKELNTFRLSTSQ</sequence>
<dbReference type="OrthoDB" id="240216at2759"/>
<evidence type="ECO:0000313" key="11">
    <source>
        <dbReference type="Proteomes" id="UP000678393"/>
    </source>
</evidence>
<keyword evidence="11" id="KW-1185">Reference proteome</keyword>
<dbReference type="Gene3D" id="3.30.559.10">
    <property type="entry name" value="Chloramphenicol acetyltransferase-like domain"/>
    <property type="match status" value="1"/>
</dbReference>
<evidence type="ECO:0000259" key="9">
    <source>
        <dbReference type="Pfam" id="PF00755"/>
    </source>
</evidence>
<gene>
    <name evidence="10" type="ORF">CUNI_LOCUS8283</name>
</gene>
<evidence type="ECO:0000256" key="6">
    <source>
        <dbReference type="ARBA" id="ARBA00040495"/>
    </source>
</evidence>
<proteinExistence type="inferred from homology"/>
<evidence type="ECO:0000256" key="2">
    <source>
        <dbReference type="ARBA" id="ARBA00022679"/>
    </source>
</evidence>
<dbReference type="Gene3D" id="3.30.559.70">
    <property type="entry name" value="Choline/Carnitine o-acyltransferase, domain 2"/>
    <property type="match status" value="1"/>
</dbReference>
<feature type="non-terminal residue" evidence="10">
    <location>
        <position position="1"/>
    </location>
</feature>
<dbReference type="InterPro" id="IPR042231">
    <property type="entry name" value="Cho/carn_acyl_trans_2"/>
</dbReference>
<dbReference type="GO" id="GO:0005737">
    <property type="term" value="C:cytoplasm"/>
    <property type="evidence" value="ECO:0007669"/>
    <property type="project" value="TreeGrafter"/>
</dbReference>
<keyword evidence="2 8" id="KW-0808">Transferase</keyword>
<dbReference type="InterPro" id="IPR039551">
    <property type="entry name" value="Cho/carn_acyl_trans"/>
</dbReference>
<dbReference type="PROSITE" id="PS00439">
    <property type="entry name" value="ACYLTRANSF_C_1"/>
    <property type="match status" value="1"/>
</dbReference>
<comment type="similarity">
    <text evidence="1 8">Belongs to the carnitine/choline acetyltransferase family.</text>
</comment>
<organism evidence="10 11">
    <name type="scientific">Candidula unifasciata</name>
    <dbReference type="NCBI Taxonomy" id="100452"/>
    <lineage>
        <taxon>Eukaryota</taxon>
        <taxon>Metazoa</taxon>
        <taxon>Spiralia</taxon>
        <taxon>Lophotrochozoa</taxon>
        <taxon>Mollusca</taxon>
        <taxon>Gastropoda</taxon>
        <taxon>Heterobranchia</taxon>
        <taxon>Euthyneura</taxon>
        <taxon>Panpulmonata</taxon>
        <taxon>Eupulmonata</taxon>
        <taxon>Stylommatophora</taxon>
        <taxon>Helicina</taxon>
        <taxon>Helicoidea</taxon>
        <taxon>Geomitridae</taxon>
        <taxon>Candidula</taxon>
    </lineage>
</organism>
<dbReference type="GO" id="GO:0043005">
    <property type="term" value="C:neuron projection"/>
    <property type="evidence" value="ECO:0007669"/>
    <property type="project" value="TreeGrafter"/>
</dbReference>
<dbReference type="SUPFAM" id="SSF52777">
    <property type="entry name" value="CoA-dependent acyltransferases"/>
    <property type="match status" value="2"/>
</dbReference>
<protein>
    <recommendedName>
        <fullName evidence="6">Choline O-acetyltransferase</fullName>
        <ecNumber evidence="5">2.3.1.6</ecNumber>
    </recommendedName>
</protein>
<dbReference type="InterPro" id="IPR023213">
    <property type="entry name" value="CAT-like_dom_sf"/>
</dbReference>
<evidence type="ECO:0000256" key="5">
    <source>
        <dbReference type="ARBA" id="ARBA00039091"/>
    </source>
</evidence>
<evidence type="ECO:0000256" key="7">
    <source>
        <dbReference type="PIRSR" id="PIRSR600542-1"/>
    </source>
</evidence>
<evidence type="ECO:0000313" key="10">
    <source>
        <dbReference type="EMBL" id="CAG5122725.1"/>
    </source>
</evidence>
<keyword evidence="4 8" id="KW-0012">Acyltransferase</keyword>
<evidence type="ECO:0000256" key="8">
    <source>
        <dbReference type="RuleBase" id="RU003801"/>
    </source>
</evidence>
<comment type="caution">
    <text evidence="10">The sequence shown here is derived from an EMBL/GenBank/DDBJ whole genome shotgun (WGS) entry which is preliminary data.</text>
</comment>
<accession>A0A8S3Z3Z7</accession>
<dbReference type="EC" id="2.3.1.6" evidence="5"/>
<keyword evidence="3" id="KW-0530">Neurotransmitter biosynthesis</keyword>
<dbReference type="GO" id="GO:0004102">
    <property type="term" value="F:choline O-acetyltransferase activity"/>
    <property type="evidence" value="ECO:0007669"/>
    <property type="project" value="UniProtKB-EC"/>
</dbReference>
<dbReference type="GO" id="GO:0008292">
    <property type="term" value="P:acetylcholine biosynthetic process"/>
    <property type="evidence" value="ECO:0007669"/>
    <property type="project" value="TreeGrafter"/>
</dbReference>
<dbReference type="AlphaFoldDB" id="A0A8S3Z3Z7"/>